<dbReference type="AlphaFoldDB" id="A0A448X9N9"/>
<comment type="caution">
    <text evidence="1">The sequence shown here is derived from an EMBL/GenBank/DDBJ whole genome shotgun (WGS) entry which is preliminary data.</text>
</comment>
<dbReference type="Proteomes" id="UP000784294">
    <property type="component" value="Unassembled WGS sequence"/>
</dbReference>
<protein>
    <submittedName>
        <fullName evidence="1">Uncharacterized protein</fullName>
    </submittedName>
</protein>
<keyword evidence="2" id="KW-1185">Reference proteome</keyword>
<dbReference type="EMBL" id="CAAALY010124670">
    <property type="protein sequence ID" value="VEL31623.1"/>
    <property type="molecule type" value="Genomic_DNA"/>
</dbReference>
<reference evidence="1" key="1">
    <citation type="submission" date="2018-11" db="EMBL/GenBank/DDBJ databases">
        <authorList>
            <consortium name="Pathogen Informatics"/>
        </authorList>
    </citation>
    <scope>NUCLEOTIDE SEQUENCE</scope>
</reference>
<name>A0A448X9N9_9PLAT</name>
<evidence type="ECO:0000313" key="1">
    <source>
        <dbReference type="EMBL" id="VEL31623.1"/>
    </source>
</evidence>
<proteinExistence type="predicted"/>
<evidence type="ECO:0000313" key="2">
    <source>
        <dbReference type="Proteomes" id="UP000784294"/>
    </source>
</evidence>
<organism evidence="1 2">
    <name type="scientific">Protopolystoma xenopodis</name>
    <dbReference type="NCBI Taxonomy" id="117903"/>
    <lineage>
        <taxon>Eukaryota</taxon>
        <taxon>Metazoa</taxon>
        <taxon>Spiralia</taxon>
        <taxon>Lophotrochozoa</taxon>
        <taxon>Platyhelminthes</taxon>
        <taxon>Monogenea</taxon>
        <taxon>Polyopisthocotylea</taxon>
        <taxon>Polystomatidea</taxon>
        <taxon>Polystomatidae</taxon>
        <taxon>Protopolystoma</taxon>
    </lineage>
</organism>
<sequence>MNEKCEYEDPQNKSLMSQNVSSISLNSSAIRQIHYRLKQKMRILILMLRKTSGYMQTCHEMLSLTVISSADVLLDRGYEDWSQPFHLFDATSEETGMGLVYQLLLPIVHFFNHLAHAGSQVLSAKAGQKTTNITIQNGTNDQIMK</sequence>
<gene>
    <name evidence="1" type="ORF">PXEA_LOCUS25063</name>
</gene>
<accession>A0A448X9N9</accession>